<keyword evidence="1" id="KW-0862">Zinc</keyword>
<protein>
    <recommendedName>
        <fullName evidence="3">C2H2-type domain-containing protein</fullName>
    </recommendedName>
</protein>
<evidence type="ECO:0000313" key="5">
    <source>
        <dbReference type="Proteomes" id="UP000281553"/>
    </source>
</evidence>
<dbReference type="PROSITE" id="PS50157">
    <property type="entry name" value="ZINC_FINGER_C2H2_2"/>
    <property type="match status" value="1"/>
</dbReference>
<sequence length="110" mass="11829">MQFFHKVDRTALNWDDLVETLGSGPLPNTPPPTARLPTFAARMPFELPSQQTAAATPLSGPARNGAAAASADPPLLSCAFCSAQFKSRKQLKQHVQVTHPSPDGSLWLFC</sequence>
<proteinExistence type="predicted"/>
<name>A0A3P7RKV2_DIBLA</name>
<evidence type="ECO:0000313" key="4">
    <source>
        <dbReference type="EMBL" id="VDN43696.1"/>
    </source>
</evidence>
<dbReference type="GO" id="GO:0008270">
    <property type="term" value="F:zinc ion binding"/>
    <property type="evidence" value="ECO:0007669"/>
    <property type="project" value="UniProtKB-KW"/>
</dbReference>
<dbReference type="OrthoDB" id="6263508at2759"/>
<feature type="region of interest" description="Disordered" evidence="2">
    <location>
        <begin position="50"/>
        <end position="69"/>
    </location>
</feature>
<reference evidence="4 5" key="1">
    <citation type="submission" date="2018-11" db="EMBL/GenBank/DDBJ databases">
        <authorList>
            <consortium name="Pathogen Informatics"/>
        </authorList>
    </citation>
    <scope>NUCLEOTIDE SEQUENCE [LARGE SCALE GENOMIC DNA]</scope>
</reference>
<evidence type="ECO:0000256" key="1">
    <source>
        <dbReference type="PROSITE-ProRule" id="PRU00042"/>
    </source>
</evidence>
<keyword evidence="1" id="KW-0479">Metal-binding</keyword>
<dbReference type="InterPro" id="IPR013087">
    <property type="entry name" value="Znf_C2H2_type"/>
</dbReference>
<accession>A0A3P7RKV2</accession>
<feature type="compositionally biased region" description="Low complexity" evidence="2">
    <location>
        <begin position="58"/>
        <end position="69"/>
    </location>
</feature>
<keyword evidence="1" id="KW-0863">Zinc-finger</keyword>
<dbReference type="PROSITE" id="PS00028">
    <property type="entry name" value="ZINC_FINGER_C2H2_1"/>
    <property type="match status" value="1"/>
</dbReference>
<dbReference type="SMART" id="SM00355">
    <property type="entry name" value="ZnF_C2H2"/>
    <property type="match status" value="1"/>
</dbReference>
<feature type="domain" description="C2H2-type" evidence="3">
    <location>
        <begin position="76"/>
        <end position="104"/>
    </location>
</feature>
<evidence type="ECO:0000259" key="3">
    <source>
        <dbReference type="PROSITE" id="PS50157"/>
    </source>
</evidence>
<feature type="non-terminal residue" evidence="4">
    <location>
        <position position="110"/>
    </location>
</feature>
<organism evidence="4 5">
    <name type="scientific">Dibothriocephalus latus</name>
    <name type="common">Fish tapeworm</name>
    <name type="synonym">Diphyllobothrium latum</name>
    <dbReference type="NCBI Taxonomy" id="60516"/>
    <lineage>
        <taxon>Eukaryota</taxon>
        <taxon>Metazoa</taxon>
        <taxon>Spiralia</taxon>
        <taxon>Lophotrochozoa</taxon>
        <taxon>Platyhelminthes</taxon>
        <taxon>Cestoda</taxon>
        <taxon>Eucestoda</taxon>
        <taxon>Diphyllobothriidea</taxon>
        <taxon>Diphyllobothriidae</taxon>
        <taxon>Dibothriocephalus</taxon>
    </lineage>
</organism>
<dbReference type="Gene3D" id="3.30.160.60">
    <property type="entry name" value="Classic Zinc Finger"/>
    <property type="match status" value="1"/>
</dbReference>
<dbReference type="AlphaFoldDB" id="A0A3P7RKV2"/>
<evidence type="ECO:0000256" key="2">
    <source>
        <dbReference type="SAM" id="MobiDB-lite"/>
    </source>
</evidence>
<dbReference type="EMBL" id="UYRU01108793">
    <property type="protein sequence ID" value="VDN43696.1"/>
    <property type="molecule type" value="Genomic_DNA"/>
</dbReference>
<gene>
    <name evidence="4" type="ORF">DILT_LOCUS19160</name>
</gene>
<dbReference type="Proteomes" id="UP000281553">
    <property type="component" value="Unassembled WGS sequence"/>
</dbReference>
<keyword evidence="5" id="KW-1185">Reference proteome</keyword>